<dbReference type="InterPro" id="IPR011598">
    <property type="entry name" value="bHLH_dom"/>
</dbReference>
<organism evidence="8">
    <name type="scientific">Ananas comosus var. bracteatus</name>
    <name type="common">red pineapple</name>
    <dbReference type="NCBI Taxonomy" id="296719"/>
    <lineage>
        <taxon>Eukaryota</taxon>
        <taxon>Viridiplantae</taxon>
        <taxon>Streptophyta</taxon>
        <taxon>Embryophyta</taxon>
        <taxon>Tracheophyta</taxon>
        <taxon>Spermatophyta</taxon>
        <taxon>Magnoliopsida</taxon>
        <taxon>Liliopsida</taxon>
        <taxon>Poales</taxon>
        <taxon>Bromeliaceae</taxon>
        <taxon>Bromelioideae</taxon>
        <taxon>Ananas</taxon>
    </lineage>
</organism>
<feature type="region of interest" description="Disordered" evidence="6">
    <location>
        <begin position="47"/>
        <end position="66"/>
    </location>
</feature>
<dbReference type="InterPro" id="IPR045239">
    <property type="entry name" value="bHLH95_bHLH"/>
</dbReference>
<dbReference type="GO" id="GO:0046983">
    <property type="term" value="F:protein dimerization activity"/>
    <property type="evidence" value="ECO:0007669"/>
    <property type="project" value="InterPro"/>
</dbReference>
<feature type="region of interest" description="Disordered" evidence="6">
    <location>
        <begin position="174"/>
        <end position="215"/>
    </location>
</feature>
<feature type="compositionally biased region" description="Low complexity" evidence="6">
    <location>
        <begin position="47"/>
        <end position="60"/>
    </location>
</feature>
<dbReference type="InterPro" id="IPR045843">
    <property type="entry name" value="IND-like"/>
</dbReference>
<dbReference type="CDD" id="cd11393">
    <property type="entry name" value="bHLH_AtbHLH_like"/>
    <property type="match status" value="1"/>
</dbReference>
<comment type="similarity">
    <text evidence="2">Belongs to the bHLH protein family.</text>
</comment>
<dbReference type="EMBL" id="LR862142">
    <property type="protein sequence ID" value="CAD1822314.1"/>
    <property type="molecule type" value="Genomic_DNA"/>
</dbReference>
<keyword evidence="5" id="KW-0539">Nucleus</keyword>
<feature type="domain" description="BHLH" evidence="7">
    <location>
        <begin position="214"/>
        <end position="263"/>
    </location>
</feature>
<evidence type="ECO:0000256" key="3">
    <source>
        <dbReference type="ARBA" id="ARBA00023015"/>
    </source>
</evidence>
<sequence>MNRGGGFQSFLVQQMTMGGNPSSWWASNMNSNSVRAAAALVDQEEAANSLLPSSSPSPSSVFPHHQFQSLQPSSHLLPTNQDLPESWSQLLLQGGLGGGEEYSCRYGSNNPFQAKDHEMEMYQAGSEHMGSSTVKQEISSENAYAYSKPQWSQMLQASSPRSCVTSTASFNSNMLDFSNNKPPELGQGHHQQPENSSECNSTTSGSAFKKARVQGSSPLQSTFKVRKEKLGDRITALHQIVSPFGKTDTASVLLEAIGYIRFLLSQIEALSSPYLASGSGTLGTLDKEREIVYFQKTLVSCYKIIQRKKESHLNRVLTMRQRTRT</sequence>
<comment type="subcellular location">
    <subcellularLocation>
        <location evidence="1">Nucleus</location>
    </subcellularLocation>
</comment>
<dbReference type="SUPFAM" id="SSF47459">
    <property type="entry name" value="HLH, helix-loop-helix DNA-binding domain"/>
    <property type="match status" value="1"/>
</dbReference>
<evidence type="ECO:0000256" key="5">
    <source>
        <dbReference type="ARBA" id="ARBA00023242"/>
    </source>
</evidence>
<dbReference type="InterPro" id="IPR036638">
    <property type="entry name" value="HLH_DNA-bd_sf"/>
</dbReference>
<evidence type="ECO:0000256" key="4">
    <source>
        <dbReference type="ARBA" id="ARBA00023163"/>
    </source>
</evidence>
<proteinExistence type="inferred from homology"/>
<keyword evidence="3" id="KW-0805">Transcription regulation</keyword>
<feature type="compositionally biased region" description="Polar residues" evidence="6">
    <location>
        <begin position="189"/>
        <end position="206"/>
    </location>
</feature>
<dbReference type="PANTHER" id="PTHR16223">
    <property type="entry name" value="TRANSCRIPTION FACTOR BHLH83-RELATED"/>
    <property type="match status" value="1"/>
</dbReference>
<dbReference type="GO" id="GO:0005634">
    <property type="term" value="C:nucleus"/>
    <property type="evidence" value="ECO:0007669"/>
    <property type="project" value="UniProtKB-SubCell"/>
</dbReference>
<evidence type="ECO:0000313" key="8">
    <source>
        <dbReference type="EMBL" id="CAD1822314.1"/>
    </source>
</evidence>
<evidence type="ECO:0000259" key="7">
    <source>
        <dbReference type="PROSITE" id="PS50888"/>
    </source>
</evidence>
<dbReference type="AlphaFoldDB" id="A0A6V7NVF3"/>
<keyword evidence="4" id="KW-0804">Transcription</keyword>
<evidence type="ECO:0000256" key="1">
    <source>
        <dbReference type="ARBA" id="ARBA00004123"/>
    </source>
</evidence>
<dbReference type="GO" id="GO:0000978">
    <property type="term" value="F:RNA polymerase II cis-regulatory region sequence-specific DNA binding"/>
    <property type="evidence" value="ECO:0007669"/>
    <property type="project" value="TreeGrafter"/>
</dbReference>
<dbReference type="PANTHER" id="PTHR16223:SF136">
    <property type="entry name" value="TRANSCRIPTION FACTOR BHLH133-RELATED"/>
    <property type="match status" value="1"/>
</dbReference>
<name>A0A6V7NVF3_ANACO</name>
<dbReference type="GO" id="GO:0000981">
    <property type="term" value="F:DNA-binding transcription factor activity, RNA polymerase II-specific"/>
    <property type="evidence" value="ECO:0007669"/>
    <property type="project" value="TreeGrafter"/>
</dbReference>
<protein>
    <recommendedName>
        <fullName evidence="7">BHLH domain-containing protein</fullName>
    </recommendedName>
</protein>
<gene>
    <name evidence="8" type="ORF">CB5_LOCUS5525</name>
</gene>
<evidence type="ECO:0000256" key="2">
    <source>
        <dbReference type="ARBA" id="ARBA00005510"/>
    </source>
</evidence>
<reference evidence="8" key="1">
    <citation type="submission" date="2020-07" db="EMBL/GenBank/DDBJ databases">
        <authorList>
            <person name="Lin J."/>
        </authorList>
    </citation>
    <scope>NUCLEOTIDE SEQUENCE</scope>
</reference>
<accession>A0A6V7NVF3</accession>
<dbReference type="PROSITE" id="PS50888">
    <property type="entry name" value="BHLH"/>
    <property type="match status" value="1"/>
</dbReference>
<evidence type="ECO:0000256" key="6">
    <source>
        <dbReference type="SAM" id="MobiDB-lite"/>
    </source>
</evidence>